<dbReference type="Proteomes" id="UP000494206">
    <property type="component" value="Unassembled WGS sequence"/>
</dbReference>
<dbReference type="SUPFAM" id="SSF56112">
    <property type="entry name" value="Protein kinase-like (PK-like)"/>
    <property type="match status" value="1"/>
</dbReference>
<reference evidence="3 4" key="1">
    <citation type="submission" date="2020-04" db="EMBL/GenBank/DDBJ databases">
        <authorList>
            <person name="Laetsch R D."/>
            <person name="Stevens L."/>
            <person name="Kumar S."/>
            <person name="Blaxter L. M."/>
        </authorList>
    </citation>
    <scope>NUCLEOTIDE SEQUENCE [LARGE SCALE GENOMIC DNA]</scope>
</reference>
<evidence type="ECO:0000259" key="2">
    <source>
        <dbReference type="PROSITE" id="PS50011"/>
    </source>
</evidence>
<dbReference type="Gene3D" id="1.10.510.10">
    <property type="entry name" value="Transferase(Phosphotransferase) domain 1"/>
    <property type="match status" value="2"/>
</dbReference>
<dbReference type="InterPro" id="IPR050235">
    <property type="entry name" value="CK1_Ser-Thr_kinase"/>
</dbReference>
<dbReference type="AlphaFoldDB" id="A0A8S1EKJ6"/>
<dbReference type="EMBL" id="CADEPM010000004">
    <property type="protein sequence ID" value="CAB3404345.1"/>
    <property type="molecule type" value="Genomic_DNA"/>
</dbReference>
<dbReference type="InterPro" id="IPR011009">
    <property type="entry name" value="Kinase-like_dom_sf"/>
</dbReference>
<keyword evidence="4" id="KW-1185">Reference proteome</keyword>
<sequence>MSCEKDDLIFNIGDSVAGYKIVEKIDEGGFGQVFKVVKGEKIYAMKIESNMQEGGSAIKLEIDVLMELKAKKISNFPMVYQAGKKTKYHFLVMELLGENLKSLRFKSSNPDSLTPSTWSRIGIQCLYVIKLLHDCGFVHRDIKPSNFAMGLGNDDVLKGRIVYLFDFGLARRFVLKYKPQENGSNRQRKGFKDVSVCVGIDEKEPKKEKGSLMERKKTKEADGKGSKIAPSSKRKIINASPDASKYEDGTKSVLGADSNINAQIYRFRIARPHTDFRGTQQYASPNAHAQIELGRADDVWSLMYMLAEMTNPLPWALRENEELPIDDLKNQTPLNVLFKDGTDFTMKII</sequence>
<feature type="domain" description="Protein kinase" evidence="2">
    <location>
        <begin position="19"/>
        <end position="349"/>
    </location>
</feature>
<comment type="caution">
    <text evidence="3">The sequence shown here is derived from an EMBL/GenBank/DDBJ whole genome shotgun (WGS) entry which is preliminary data.</text>
</comment>
<evidence type="ECO:0000313" key="3">
    <source>
        <dbReference type="EMBL" id="CAB3404345.1"/>
    </source>
</evidence>
<organism evidence="3 4">
    <name type="scientific">Caenorhabditis bovis</name>
    <dbReference type="NCBI Taxonomy" id="2654633"/>
    <lineage>
        <taxon>Eukaryota</taxon>
        <taxon>Metazoa</taxon>
        <taxon>Ecdysozoa</taxon>
        <taxon>Nematoda</taxon>
        <taxon>Chromadorea</taxon>
        <taxon>Rhabditida</taxon>
        <taxon>Rhabditina</taxon>
        <taxon>Rhabditomorpha</taxon>
        <taxon>Rhabditoidea</taxon>
        <taxon>Rhabditidae</taxon>
        <taxon>Peloderinae</taxon>
        <taxon>Caenorhabditis</taxon>
    </lineage>
</organism>
<dbReference type="SMART" id="SM00220">
    <property type="entry name" value="S_TKc"/>
    <property type="match status" value="1"/>
</dbReference>
<dbReference type="PROSITE" id="PS50011">
    <property type="entry name" value="PROTEIN_KINASE_DOM"/>
    <property type="match status" value="1"/>
</dbReference>
<feature type="region of interest" description="Disordered" evidence="1">
    <location>
        <begin position="205"/>
        <end position="231"/>
    </location>
</feature>
<evidence type="ECO:0000256" key="1">
    <source>
        <dbReference type="SAM" id="MobiDB-lite"/>
    </source>
</evidence>
<dbReference type="Pfam" id="PF00069">
    <property type="entry name" value="Pkinase"/>
    <property type="match status" value="1"/>
</dbReference>
<gene>
    <name evidence="3" type="ORF">CBOVIS_LOCUS6696</name>
</gene>
<evidence type="ECO:0000313" key="4">
    <source>
        <dbReference type="Proteomes" id="UP000494206"/>
    </source>
</evidence>
<dbReference type="GO" id="GO:0004672">
    <property type="term" value="F:protein kinase activity"/>
    <property type="evidence" value="ECO:0007669"/>
    <property type="project" value="InterPro"/>
</dbReference>
<dbReference type="GO" id="GO:0005524">
    <property type="term" value="F:ATP binding"/>
    <property type="evidence" value="ECO:0007669"/>
    <property type="project" value="InterPro"/>
</dbReference>
<accession>A0A8S1EKJ6</accession>
<name>A0A8S1EKJ6_9PELO</name>
<dbReference type="OrthoDB" id="5810393at2759"/>
<protein>
    <recommendedName>
        <fullName evidence="2">Protein kinase domain-containing protein</fullName>
    </recommendedName>
</protein>
<feature type="compositionally biased region" description="Basic and acidic residues" evidence="1">
    <location>
        <begin position="205"/>
        <end position="225"/>
    </location>
</feature>
<proteinExistence type="predicted"/>
<dbReference type="InterPro" id="IPR000719">
    <property type="entry name" value="Prot_kinase_dom"/>
</dbReference>
<dbReference type="PANTHER" id="PTHR11909">
    <property type="entry name" value="CASEIN KINASE-RELATED"/>
    <property type="match status" value="1"/>
</dbReference>